<reference evidence="2" key="1">
    <citation type="submission" date="2020-06" db="EMBL/GenBank/DDBJ databases">
        <authorList>
            <person name="Li T."/>
            <person name="Hu X."/>
            <person name="Zhang T."/>
            <person name="Song X."/>
            <person name="Zhang H."/>
            <person name="Dai N."/>
            <person name="Sheng W."/>
            <person name="Hou X."/>
            <person name="Wei L."/>
        </authorList>
    </citation>
    <scope>NUCLEOTIDE SEQUENCE</scope>
    <source>
        <strain evidence="2">KEN1</strain>
        <tissue evidence="2">Leaf</tissue>
    </source>
</reference>
<dbReference type="EMBL" id="JACGWN010000016">
    <property type="protein sequence ID" value="KAL0394692.1"/>
    <property type="molecule type" value="Genomic_DNA"/>
</dbReference>
<sequence>MPSWLVLQIINVEDAQAAKKESCGEKQKETKDEASSKKLRVNMRDKKPPFQRVNTVYTPLTVPITQALMAIERKSLLARPRSWKNNPQRPKFEKIYRFHNDYGHTTEECRRLKNEIKRLIQNKYMQEYVCWEKGSGNRTI</sequence>
<name>A0AAW2SR23_9LAMI</name>
<proteinExistence type="predicted"/>
<protein>
    <recommendedName>
        <fullName evidence="3">Reverse transcriptase domain-containing protein</fullName>
    </recommendedName>
</protein>
<evidence type="ECO:0000256" key="1">
    <source>
        <dbReference type="SAM" id="MobiDB-lite"/>
    </source>
</evidence>
<comment type="caution">
    <text evidence="2">The sequence shown here is derived from an EMBL/GenBank/DDBJ whole genome shotgun (WGS) entry which is preliminary data.</text>
</comment>
<reference evidence="2" key="2">
    <citation type="journal article" date="2024" name="Plant">
        <title>Genomic evolution and insights into agronomic trait innovations of Sesamum species.</title>
        <authorList>
            <person name="Miao H."/>
            <person name="Wang L."/>
            <person name="Qu L."/>
            <person name="Liu H."/>
            <person name="Sun Y."/>
            <person name="Le M."/>
            <person name="Wang Q."/>
            <person name="Wei S."/>
            <person name="Zheng Y."/>
            <person name="Lin W."/>
            <person name="Duan Y."/>
            <person name="Cao H."/>
            <person name="Xiong S."/>
            <person name="Wang X."/>
            <person name="Wei L."/>
            <person name="Li C."/>
            <person name="Ma Q."/>
            <person name="Ju M."/>
            <person name="Zhao R."/>
            <person name="Li G."/>
            <person name="Mu C."/>
            <person name="Tian Q."/>
            <person name="Mei H."/>
            <person name="Zhang T."/>
            <person name="Gao T."/>
            <person name="Zhang H."/>
        </authorList>
    </citation>
    <scope>NUCLEOTIDE SEQUENCE</scope>
    <source>
        <strain evidence="2">KEN1</strain>
    </source>
</reference>
<dbReference type="AlphaFoldDB" id="A0AAW2SR23"/>
<organism evidence="2">
    <name type="scientific">Sesamum latifolium</name>
    <dbReference type="NCBI Taxonomy" id="2727402"/>
    <lineage>
        <taxon>Eukaryota</taxon>
        <taxon>Viridiplantae</taxon>
        <taxon>Streptophyta</taxon>
        <taxon>Embryophyta</taxon>
        <taxon>Tracheophyta</taxon>
        <taxon>Spermatophyta</taxon>
        <taxon>Magnoliopsida</taxon>
        <taxon>eudicotyledons</taxon>
        <taxon>Gunneridae</taxon>
        <taxon>Pentapetalae</taxon>
        <taxon>asterids</taxon>
        <taxon>lamiids</taxon>
        <taxon>Lamiales</taxon>
        <taxon>Pedaliaceae</taxon>
        <taxon>Sesamum</taxon>
    </lineage>
</organism>
<accession>A0AAW2SR23</accession>
<evidence type="ECO:0008006" key="3">
    <source>
        <dbReference type="Google" id="ProtNLM"/>
    </source>
</evidence>
<feature type="region of interest" description="Disordered" evidence="1">
    <location>
        <begin position="18"/>
        <end position="45"/>
    </location>
</feature>
<gene>
    <name evidence="2" type="ORF">Slati_4435400</name>
</gene>
<evidence type="ECO:0000313" key="2">
    <source>
        <dbReference type="EMBL" id="KAL0394692.1"/>
    </source>
</evidence>